<reference evidence="3 4" key="1">
    <citation type="submission" date="2019-01" db="EMBL/GenBank/DDBJ databases">
        <title>Muriicola soli sp. nov., isolated from soil.</title>
        <authorList>
            <person name="Kang H.J."/>
            <person name="Kim S.B."/>
        </authorList>
    </citation>
    <scope>NUCLEOTIDE SEQUENCE [LARGE SCALE GENOMIC DNA]</scope>
    <source>
        <strain evidence="3 4">MMS17-SY002</strain>
    </source>
</reference>
<evidence type="ECO:0000313" key="4">
    <source>
        <dbReference type="Proteomes" id="UP000290889"/>
    </source>
</evidence>
<sequence length="907" mass="99324">MKKKFVKILAGIVIVLLGVIIILPIFLEGKIGTIIKNKVNSSITGSFDFTDADLSLLRSFPNAELQISDAVLRTAAPFEGDTLFKAGEIGLTLSVFELFKGASEPIQLKELYLNNALINIKFDEEERPNYDIAKEEDKQGEMASDQGDFTLDLQEYSISDSRLIYQDLSSGLYLKVNDLQHSGSGDLSLKESKLQTSSEALLSLGLDGTEYLTNQKVSLEALLGIDLETSTYTFLENKGLINQLPLVFDGFVRIDDEYNELDINFETPSSDFKNFLALFPEKYSKDIAGVSTSGDFIVEGKIKGKMDDTYIPQFRVNIRSDKASFKYPDLPKAVENIVIATEIVNETGLADDTFININKASFNIDQDRFAMEAKLSELSGNTRVSAKIDANMNLANLAKAYPYAAEQDLEGLLKANVITAFDMASIEKKQYAKTRSSGQLSVEGFKYNNDELTAPVQFSTVALDFKPERITLNRMQGNMGKTDFNVTGTLSNLLGFMFNKEEIEGNFNLVSNTFSLNDFMVEEEIGKEELNEKQDQPSIKIPSFLNCTIIAKAQTVLYDNLVLRNVEGTLRIKDQTASLNNFSSSLFNGRLTLDGLVSTKSKTPTFDMKLGADQFLLAEAFSNLELLKTLAPIASALQGKLNSKISISGDLSPEFTPMLESITGNVLAEILETKIKSEKANVLNAMASQLQFIDLEKLNLNGIKTALSFDNGIVSVKPMTFNYQDIAITVKGSHSFDKRLNYTATLDVPARYLGAEVNNLIAKIDDNSLQNLTVPVGVSIDGVYSNPQVKTDLTSGVKTLTASLVEVQKQKLLNKGKEKASTLLDGLLGGKNNKDTTATQGSTSEEVKKTLGNILNAGSTKKDSVKKDSTAANSPNTSVKDAAKSVLGGLLKKKKKDSVSSSRDTIK</sequence>
<evidence type="ECO:0000256" key="1">
    <source>
        <dbReference type="SAM" id="MobiDB-lite"/>
    </source>
</evidence>
<name>A0A411E783_9FLAO</name>
<dbReference type="GO" id="GO:0090313">
    <property type="term" value="P:regulation of protein targeting to membrane"/>
    <property type="evidence" value="ECO:0007669"/>
    <property type="project" value="TreeGrafter"/>
</dbReference>
<keyword evidence="2" id="KW-1133">Transmembrane helix</keyword>
<dbReference type="RefSeq" id="WP_129602253.1">
    <property type="nucleotide sequence ID" value="NZ_CP035544.1"/>
</dbReference>
<dbReference type="KEGG" id="mur:EQY75_01560"/>
<feature type="compositionally biased region" description="Basic and acidic residues" evidence="1">
    <location>
        <begin position="860"/>
        <end position="869"/>
    </location>
</feature>
<dbReference type="PANTHER" id="PTHR30441:SF8">
    <property type="entry name" value="DUF748 DOMAIN-CONTAINING PROTEIN"/>
    <property type="match status" value="1"/>
</dbReference>
<dbReference type="Proteomes" id="UP000290889">
    <property type="component" value="Chromosome"/>
</dbReference>
<dbReference type="EMBL" id="CP035544">
    <property type="protein sequence ID" value="QBA63350.1"/>
    <property type="molecule type" value="Genomic_DNA"/>
</dbReference>
<feature type="transmembrane region" description="Helical" evidence="2">
    <location>
        <begin position="7"/>
        <end position="27"/>
    </location>
</feature>
<evidence type="ECO:0000256" key="2">
    <source>
        <dbReference type="SAM" id="Phobius"/>
    </source>
</evidence>
<dbReference type="PANTHER" id="PTHR30441">
    <property type="entry name" value="DUF748 DOMAIN-CONTAINING PROTEIN"/>
    <property type="match status" value="1"/>
</dbReference>
<organism evidence="3 4">
    <name type="scientific">Muriicola soli</name>
    <dbReference type="NCBI Taxonomy" id="2507538"/>
    <lineage>
        <taxon>Bacteria</taxon>
        <taxon>Pseudomonadati</taxon>
        <taxon>Bacteroidota</taxon>
        <taxon>Flavobacteriia</taxon>
        <taxon>Flavobacteriales</taxon>
        <taxon>Flavobacteriaceae</taxon>
        <taxon>Muriicola</taxon>
    </lineage>
</organism>
<accession>A0A411E783</accession>
<evidence type="ECO:0000313" key="3">
    <source>
        <dbReference type="EMBL" id="QBA63350.1"/>
    </source>
</evidence>
<keyword evidence="4" id="KW-1185">Reference proteome</keyword>
<dbReference type="GO" id="GO:0005886">
    <property type="term" value="C:plasma membrane"/>
    <property type="evidence" value="ECO:0007669"/>
    <property type="project" value="TreeGrafter"/>
</dbReference>
<dbReference type="AlphaFoldDB" id="A0A411E783"/>
<gene>
    <name evidence="3" type="ORF">EQY75_01560</name>
</gene>
<feature type="region of interest" description="Disordered" evidence="1">
    <location>
        <begin position="825"/>
        <end position="907"/>
    </location>
</feature>
<keyword evidence="2" id="KW-0472">Membrane</keyword>
<dbReference type="OrthoDB" id="596403at2"/>
<protein>
    <submittedName>
        <fullName evidence="3">AsmA family protein</fullName>
    </submittedName>
</protein>
<dbReference type="InterPro" id="IPR052894">
    <property type="entry name" value="AsmA-related"/>
</dbReference>
<proteinExistence type="predicted"/>
<keyword evidence="2" id="KW-0812">Transmembrane</keyword>